<protein>
    <submittedName>
        <fullName evidence="1">Methyltransferase domain-containing protein</fullName>
    </submittedName>
</protein>
<dbReference type="RefSeq" id="WP_369609437.1">
    <property type="nucleotide sequence ID" value="NZ_AP031322.1"/>
</dbReference>
<dbReference type="GO" id="GO:0032259">
    <property type="term" value="P:methylation"/>
    <property type="evidence" value="ECO:0007669"/>
    <property type="project" value="UniProtKB-KW"/>
</dbReference>
<keyword evidence="1" id="KW-0489">Methyltransferase</keyword>
<dbReference type="InterPro" id="IPR029063">
    <property type="entry name" value="SAM-dependent_MTases_sf"/>
</dbReference>
<dbReference type="AlphaFoldDB" id="A0AAT9GSP1"/>
<evidence type="ECO:0000313" key="1">
    <source>
        <dbReference type="EMBL" id="BFH73878.1"/>
    </source>
</evidence>
<dbReference type="Gene3D" id="3.40.50.150">
    <property type="entry name" value="Vaccinia Virus protein VP39"/>
    <property type="match status" value="1"/>
</dbReference>
<reference evidence="1" key="1">
    <citation type="submission" date="2024-03" db="EMBL/GenBank/DDBJ databases">
        <title>Complete genome sequence of Sulfurisphaera javensis strain KD-1.</title>
        <authorList>
            <person name="Sakai H."/>
            <person name="Nur N."/>
            <person name="Suwanto A."/>
            <person name="Kurosawa N."/>
        </authorList>
    </citation>
    <scope>NUCLEOTIDE SEQUENCE</scope>
    <source>
        <strain evidence="1">KD-1</strain>
    </source>
</reference>
<organism evidence="1">
    <name type="scientific">Sulfurisphaera javensis</name>
    <dbReference type="NCBI Taxonomy" id="2049879"/>
    <lineage>
        <taxon>Archaea</taxon>
        <taxon>Thermoproteota</taxon>
        <taxon>Thermoprotei</taxon>
        <taxon>Sulfolobales</taxon>
        <taxon>Sulfolobaceae</taxon>
        <taxon>Sulfurisphaera</taxon>
    </lineage>
</organism>
<accession>A0AAT9GSP1</accession>
<name>A0AAT9GSP1_9CREN</name>
<proteinExistence type="predicted"/>
<gene>
    <name evidence="1" type="ORF">SJAV_18220</name>
</gene>
<dbReference type="GO" id="GO:0008168">
    <property type="term" value="F:methyltransferase activity"/>
    <property type="evidence" value="ECO:0007669"/>
    <property type="project" value="UniProtKB-KW"/>
</dbReference>
<dbReference type="GeneID" id="92354775"/>
<dbReference type="SUPFAM" id="SSF53335">
    <property type="entry name" value="S-adenosyl-L-methionine-dependent methyltransferases"/>
    <property type="match status" value="1"/>
</dbReference>
<keyword evidence="1" id="KW-0808">Transferase</keyword>
<dbReference type="EMBL" id="AP031322">
    <property type="protein sequence ID" value="BFH73878.1"/>
    <property type="molecule type" value="Genomic_DNA"/>
</dbReference>
<dbReference type="KEGG" id="sjv:SJAV_18220"/>
<sequence length="202" mass="23146">MKYLELLPTHAKTLKQSLKAIIHDNGKSEVIDLAYSKIPQLLQDKYDFIFSHKLLDGEALILHNFTSFLAVNDQFYQYNKKTKLDLKLKGRTLQIGSPLVDSTVTVSNEIAYFFVNELIDSVYPLPFRDLSFDNVIISEVLDYDLIKEASRVLKNNGKGYLIINAFSGVRPAEAIRAFSIRFITKFVKEMNGFWIIEGTKKN</sequence>